<protein>
    <submittedName>
        <fullName evidence="1">HAD-IB family phosphatase</fullName>
    </submittedName>
</protein>
<accession>A0A848DGN3</accession>
<dbReference type="Gene3D" id="3.40.50.1000">
    <property type="entry name" value="HAD superfamily/HAD-like"/>
    <property type="match status" value="1"/>
</dbReference>
<reference evidence="1 2" key="1">
    <citation type="submission" date="2020-04" db="EMBL/GenBank/DDBJ databases">
        <authorList>
            <person name="Klaysubun C."/>
            <person name="Duangmal K."/>
            <person name="Lipun K."/>
        </authorList>
    </citation>
    <scope>NUCLEOTIDE SEQUENCE [LARGE SCALE GENOMIC DNA]</scope>
    <source>
        <strain evidence="1 2">DSM 45300</strain>
    </source>
</reference>
<evidence type="ECO:0000313" key="1">
    <source>
        <dbReference type="EMBL" id="NMH91830.1"/>
    </source>
</evidence>
<dbReference type="AlphaFoldDB" id="A0A848DGN3"/>
<name>A0A848DGN3_9PSEU</name>
<proteinExistence type="predicted"/>
<evidence type="ECO:0000313" key="2">
    <source>
        <dbReference type="Proteomes" id="UP000586918"/>
    </source>
</evidence>
<dbReference type="InterPro" id="IPR036412">
    <property type="entry name" value="HAD-like_sf"/>
</dbReference>
<dbReference type="SUPFAM" id="SSF56784">
    <property type="entry name" value="HAD-like"/>
    <property type="match status" value="1"/>
</dbReference>
<dbReference type="Proteomes" id="UP000586918">
    <property type="component" value="Unassembled WGS sequence"/>
</dbReference>
<dbReference type="Pfam" id="PF12710">
    <property type="entry name" value="HAD"/>
    <property type="match status" value="1"/>
</dbReference>
<comment type="caution">
    <text evidence="1">The sequence shown here is derived from an EMBL/GenBank/DDBJ whole genome shotgun (WGS) entry which is preliminary data.</text>
</comment>
<dbReference type="EMBL" id="JAAXKZ010000025">
    <property type="protein sequence ID" value="NMH91830.1"/>
    <property type="molecule type" value="Genomic_DNA"/>
</dbReference>
<keyword evidence="2" id="KW-1185">Reference proteome</keyword>
<sequence>MSRLHIFDMDGTLLRGAASVELSRYLGKFDLANAVEEAWVRGEITDIEFLDRVLPLWEGISEEQIDQAFEASPWIDGVAEVMADIAVRGEYSTVISQSPRFFVERLIRWGVGSAHGAGVVPGGRSGHDLLLTAEDKVTIADVLMADYGLTAAECVAYGDSTSDVLLFQRLPHTVAVNGNAKIRGLAAVSYEGTDLREAYAAGRALFESANGAGAGGSPLRRQQARS</sequence>
<dbReference type="RefSeq" id="WP_169412300.1">
    <property type="nucleotide sequence ID" value="NZ_JAAXKZ010000025.1"/>
</dbReference>
<dbReference type="InterPro" id="IPR023214">
    <property type="entry name" value="HAD_sf"/>
</dbReference>
<gene>
    <name evidence="1" type="ORF">HF519_09605</name>
</gene>
<dbReference type="NCBIfam" id="TIGR01488">
    <property type="entry name" value="HAD-SF-IB"/>
    <property type="match status" value="1"/>
</dbReference>
<organism evidence="1 2">
    <name type="scientific">Pseudonocardia bannensis</name>
    <dbReference type="NCBI Taxonomy" id="630973"/>
    <lineage>
        <taxon>Bacteria</taxon>
        <taxon>Bacillati</taxon>
        <taxon>Actinomycetota</taxon>
        <taxon>Actinomycetes</taxon>
        <taxon>Pseudonocardiales</taxon>
        <taxon>Pseudonocardiaceae</taxon>
        <taxon>Pseudonocardia</taxon>
    </lineage>
</organism>